<dbReference type="KEGG" id="hbs:IPV69_16455"/>
<evidence type="ECO:0000256" key="3">
    <source>
        <dbReference type="ARBA" id="ARBA00023163"/>
    </source>
</evidence>
<keyword evidence="2" id="KW-0238">DNA-binding</keyword>
<dbReference type="PRINTS" id="PR00035">
    <property type="entry name" value="HTHGNTR"/>
</dbReference>
<proteinExistence type="predicted"/>
<gene>
    <name evidence="6" type="ORF">IPV69_16455</name>
</gene>
<keyword evidence="1" id="KW-0805">Transcription regulation</keyword>
<keyword evidence="3" id="KW-0804">Transcription</keyword>
<dbReference type="RefSeq" id="WP_206290782.1">
    <property type="nucleotide sequence ID" value="NZ_CP063458.1"/>
</dbReference>
<reference evidence="6 7" key="1">
    <citation type="submission" date="2020-10" db="EMBL/GenBank/DDBJ databases">
        <title>Wide distribution of Phycisphaera-like planctomycetes from WD2101 soil group in peatlands and genome analysis of the first cultivated representative.</title>
        <authorList>
            <person name="Dedysh S.N."/>
            <person name="Beletsky A.V."/>
            <person name="Ivanova A."/>
            <person name="Kulichevskaya I.S."/>
            <person name="Suzina N.E."/>
            <person name="Philippov D.A."/>
            <person name="Rakitin A.L."/>
            <person name="Mardanov A.V."/>
            <person name="Ravin N.V."/>
        </authorList>
    </citation>
    <scope>NUCLEOTIDE SEQUENCE [LARGE SCALE GENOMIC DNA]</scope>
    <source>
        <strain evidence="6 7">M1803</strain>
    </source>
</reference>
<organism evidence="6 7">
    <name type="scientific">Humisphaera borealis</name>
    <dbReference type="NCBI Taxonomy" id="2807512"/>
    <lineage>
        <taxon>Bacteria</taxon>
        <taxon>Pseudomonadati</taxon>
        <taxon>Planctomycetota</taxon>
        <taxon>Phycisphaerae</taxon>
        <taxon>Tepidisphaerales</taxon>
        <taxon>Tepidisphaeraceae</taxon>
        <taxon>Humisphaera</taxon>
    </lineage>
</organism>
<dbReference type="Pfam" id="PF00392">
    <property type="entry name" value="GntR"/>
    <property type="match status" value="1"/>
</dbReference>
<evidence type="ECO:0000313" key="7">
    <source>
        <dbReference type="Proteomes" id="UP000593765"/>
    </source>
</evidence>
<dbReference type="InterPro" id="IPR000524">
    <property type="entry name" value="Tscrpt_reg_HTH_GntR"/>
</dbReference>
<dbReference type="PROSITE" id="PS50949">
    <property type="entry name" value="HTH_GNTR"/>
    <property type="match status" value="1"/>
</dbReference>
<accession>A0A7M2WQT7</accession>
<feature type="region of interest" description="Disordered" evidence="4">
    <location>
        <begin position="39"/>
        <end position="60"/>
    </location>
</feature>
<evidence type="ECO:0000256" key="1">
    <source>
        <dbReference type="ARBA" id="ARBA00023015"/>
    </source>
</evidence>
<dbReference type="AlphaFoldDB" id="A0A7M2WQT7"/>
<sequence>MFQRGSRRDAAAASAATDAAPDWTLNRCSLEYFVELHVETPAEERSTPSEKATTDTTAGPADARLSYKFQRLREKLREAILSGEFESKLPGERQLAKRFHVNAKTLSKALTDLAAEGLLDRSIGRGTYVKGTAPAAAGMGRWLVLTDPAGAESDLVRRLRDVNPEMIVCADPSQIRPSFLTPFSAVLDLFGAPEATVRSLIVRTLPLVAIGHEPRTFSMHCVMPDIALAGMKIGRDLLLSGHRRLVAVEAPGRSAVTQALRQAAQRYAPDAVIDTCAPGEVATLLGDGAVAFVCESIPAARLAKAAIADNAAVDVALAAIGCKDETTPDCSGYFVGIGKVVEAVQGILAEPPTRPTTIWLTCDWADVGTMPIAEESPAPRSTQIRQPMYATLAS</sequence>
<dbReference type="Gene3D" id="1.10.10.10">
    <property type="entry name" value="Winged helix-like DNA-binding domain superfamily/Winged helix DNA-binding domain"/>
    <property type="match status" value="1"/>
</dbReference>
<dbReference type="GO" id="GO:0045892">
    <property type="term" value="P:negative regulation of DNA-templated transcription"/>
    <property type="evidence" value="ECO:0007669"/>
    <property type="project" value="TreeGrafter"/>
</dbReference>
<evidence type="ECO:0000259" key="5">
    <source>
        <dbReference type="PROSITE" id="PS50949"/>
    </source>
</evidence>
<dbReference type="PANTHER" id="PTHR44846:SF1">
    <property type="entry name" value="MANNOSYL-D-GLYCERATE TRANSPORT_METABOLISM SYSTEM REPRESSOR MNGR-RELATED"/>
    <property type="match status" value="1"/>
</dbReference>
<dbReference type="EMBL" id="CP063458">
    <property type="protein sequence ID" value="QOV87868.1"/>
    <property type="molecule type" value="Genomic_DNA"/>
</dbReference>
<evidence type="ECO:0000256" key="4">
    <source>
        <dbReference type="SAM" id="MobiDB-lite"/>
    </source>
</evidence>
<evidence type="ECO:0000313" key="6">
    <source>
        <dbReference type="EMBL" id="QOV87868.1"/>
    </source>
</evidence>
<name>A0A7M2WQT7_9BACT</name>
<feature type="compositionally biased region" description="Basic and acidic residues" evidence="4">
    <location>
        <begin position="39"/>
        <end position="48"/>
    </location>
</feature>
<dbReference type="PANTHER" id="PTHR44846">
    <property type="entry name" value="MANNOSYL-D-GLYCERATE TRANSPORT/METABOLISM SYSTEM REPRESSOR MNGR-RELATED"/>
    <property type="match status" value="1"/>
</dbReference>
<dbReference type="SMART" id="SM00345">
    <property type="entry name" value="HTH_GNTR"/>
    <property type="match status" value="1"/>
</dbReference>
<feature type="domain" description="HTH gntR-type" evidence="5">
    <location>
        <begin position="66"/>
        <end position="132"/>
    </location>
</feature>
<dbReference type="GO" id="GO:0003677">
    <property type="term" value="F:DNA binding"/>
    <property type="evidence" value="ECO:0007669"/>
    <property type="project" value="UniProtKB-KW"/>
</dbReference>
<dbReference type="CDD" id="cd07377">
    <property type="entry name" value="WHTH_GntR"/>
    <property type="match status" value="1"/>
</dbReference>
<dbReference type="InterPro" id="IPR050679">
    <property type="entry name" value="Bact_HTH_transcr_reg"/>
</dbReference>
<keyword evidence="7" id="KW-1185">Reference proteome</keyword>
<dbReference type="GO" id="GO:0003700">
    <property type="term" value="F:DNA-binding transcription factor activity"/>
    <property type="evidence" value="ECO:0007669"/>
    <property type="project" value="InterPro"/>
</dbReference>
<dbReference type="InterPro" id="IPR036390">
    <property type="entry name" value="WH_DNA-bd_sf"/>
</dbReference>
<dbReference type="InterPro" id="IPR036388">
    <property type="entry name" value="WH-like_DNA-bd_sf"/>
</dbReference>
<protein>
    <submittedName>
        <fullName evidence="6">GntR family transcriptional regulator</fullName>
    </submittedName>
</protein>
<evidence type="ECO:0000256" key="2">
    <source>
        <dbReference type="ARBA" id="ARBA00023125"/>
    </source>
</evidence>
<dbReference type="SUPFAM" id="SSF46785">
    <property type="entry name" value="Winged helix' DNA-binding domain"/>
    <property type="match status" value="1"/>
</dbReference>
<dbReference type="Proteomes" id="UP000593765">
    <property type="component" value="Chromosome"/>
</dbReference>